<evidence type="ECO:0000256" key="1">
    <source>
        <dbReference type="SAM" id="Phobius"/>
    </source>
</evidence>
<keyword evidence="1" id="KW-0812">Transmembrane</keyword>
<evidence type="ECO:0008006" key="4">
    <source>
        <dbReference type="Google" id="ProtNLM"/>
    </source>
</evidence>
<name>A0A7H8QX76_TALRU</name>
<keyword evidence="3" id="KW-1185">Reference proteome</keyword>
<sequence>MGIFMTSLGKEYWQIILSQGICVGIGNGLLFCPTISLVSKYFTTKKALTMGLAAAGSATGGLIYLALVQQLLPKIGFGWTIRLPGFVTLATGGLAGVLSKSRVTSRKSGPSTFKEAPSVFYCIAIFLNFMGLYYAFYY</sequence>
<reference evidence="3" key="1">
    <citation type="submission" date="2020-06" db="EMBL/GenBank/DDBJ databases">
        <title>A chromosome-scale genome assembly of Talaromyces rugulosus W13939.</title>
        <authorList>
            <person name="Wang B."/>
            <person name="Guo L."/>
            <person name="Ye K."/>
            <person name="Wang L."/>
        </authorList>
    </citation>
    <scope>NUCLEOTIDE SEQUENCE [LARGE SCALE GENOMIC DNA]</scope>
    <source>
        <strain evidence="3">W13939</strain>
    </source>
</reference>
<dbReference type="RefSeq" id="XP_035344273.1">
    <property type="nucleotide sequence ID" value="XM_035488380.1"/>
</dbReference>
<feature type="transmembrane region" description="Helical" evidence="1">
    <location>
        <begin position="47"/>
        <end position="67"/>
    </location>
</feature>
<dbReference type="Proteomes" id="UP000509510">
    <property type="component" value="Chromosome III"/>
</dbReference>
<accession>A0A7H8QX76</accession>
<gene>
    <name evidence="2" type="ORF">TRUGW13939_05216</name>
</gene>
<dbReference type="PANTHER" id="PTHR11360:SF130">
    <property type="entry name" value="MAJOR FACILITATOR SUPERFAMILY (MFS) PROFILE DOMAIN-CONTAINING PROTEIN-RELATED"/>
    <property type="match status" value="1"/>
</dbReference>
<dbReference type="InterPro" id="IPR050327">
    <property type="entry name" value="Proton-linked_MCT"/>
</dbReference>
<dbReference type="Gene3D" id="1.20.1250.20">
    <property type="entry name" value="MFS general substrate transporter like domains"/>
    <property type="match status" value="1"/>
</dbReference>
<feature type="transmembrane region" description="Helical" evidence="1">
    <location>
        <begin position="79"/>
        <end position="98"/>
    </location>
</feature>
<protein>
    <recommendedName>
        <fullName evidence="4">Major facilitator superfamily (MFS) profile domain-containing protein</fullName>
    </recommendedName>
</protein>
<dbReference type="AlphaFoldDB" id="A0A7H8QX76"/>
<evidence type="ECO:0000313" key="2">
    <source>
        <dbReference type="EMBL" id="QKX58095.1"/>
    </source>
</evidence>
<keyword evidence="1" id="KW-1133">Transmembrane helix</keyword>
<keyword evidence="1" id="KW-0472">Membrane</keyword>
<feature type="transmembrane region" description="Helical" evidence="1">
    <location>
        <begin position="119"/>
        <end position="137"/>
    </location>
</feature>
<dbReference type="PANTHER" id="PTHR11360">
    <property type="entry name" value="MONOCARBOXYLATE TRANSPORTER"/>
    <property type="match status" value="1"/>
</dbReference>
<dbReference type="InterPro" id="IPR036259">
    <property type="entry name" value="MFS_trans_sf"/>
</dbReference>
<organism evidence="2 3">
    <name type="scientific">Talaromyces rugulosus</name>
    <name type="common">Penicillium rugulosum</name>
    <dbReference type="NCBI Taxonomy" id="121627"/>
    <lineage>
        <taxon>Eukaryota</taxon>
        <taxon>Fungi</taxon>
        <taxon>Dikarya</taxon>
        <taxon>Ascomycota</taxon>
        <taxon>Pezizomycotina</taxon>
        <taxon>Eurotiomycetes</taxon>
        <taxon>Eurotiomycetidae</taxon>
        <taxon>Eurotiales</taxon>
        <taxon>Trichocomaceae</taxon>
        <taxon>Talaromyces</taxon>
        <taxon>Talaromyces sect. Islandici</taxon>
    </lineage>
</organism>
<dbReference type="EMBL" id="CP055900">
    <property type="protein sequence ID" value="QKX58095.1"/>
    <property type="molecule type" value="Genomic_DNA"/>
</dbReference>
<proteinExistence type="predicted"/>
<dbReference type="OrthoDB" id="6499973at2759"/>
<dbReference type="GeneID" id="55992714"/>
<dbReference type="SUPFAM" id="SSF103473">
    <property type="entry name" value="MFS general substrate transporter"/>
    <property type="match status" value="1"/>
</dbReference>
<feature type="transmembrane region" description="Helical" evidence="1">
    <location>
        <begin position="12"/>
        <end position="35"/>
    </location>
</feature>
<evidence type="ECO:0000313" key="3">
    <source>
        <dbReference type="Proteomes" id="UP000509510"/>
    </source>
</evidence>
<dbReference type="KEGG" id="trg:TRUGW13939_05216"/>